<evidence type="ECO:0000313" key="1">
    <source>
        <dbReference type="EMBL" id="KAF7309263.1"/>
    </source>
</evidence>
<organism evidence="1 2">
    <name type="scientific">Mycena indigotica</name>
    <dbReference type="NCBI Taxonomy" id="2126181"/>
    <lineage>
        <taxon>Eukaryota</taxon>
        <taxon>Fungi</taxon>
        <taxon>Dikarya</taxon>
        <taxon>Basidiomycota</taxon>
        <taxon>Agaricomycotina</taxon>
        <taxon>Agaricomycetes</taxon>
        <taxon>Agaricomycetidae</taxon>
        <taxon>Agaricales</taxon>
        <taxon>Marasmiineae</taxon>
        <taxon>Mycenaceae</taxon>
        <taxon>Mycena</taxon>
    </lineage>
</organism>
<dbReference type="InterPro" id="IPR036908">
    <property type="entry name" value="RlpA-like_sf"/>
</dbReference>
<dbReference type="Gene3D" id="2.40.40.10">
    <property type="entry name" value="RlpA-like domain"/>
    <property type="match status" value="1"/>
</dbReference>
<dbReference type="AlphaFoldDB" id="A0A8H6T1H2"/>
<proteinExistence type="predicted"/>
<protein>
    <submittedName>
        <fullName evidence="1">Uncharacterized protein</fullName>
    </submittedName>
</protein>
<dbReference type="OrthoDB" id="623670at2759"/>
<dbReference type="GeneID" id="59342344"/>
<accession>A0A8H6T1H2</accession>
<dbReference type="Proteomes" id="UP000636479">
    <property type="component" value="Unassembled WGS sequence"/>
</dbReference>
<sequence>MAPWYSKRRILRLCGRRHKPASVTYSTPTSGVYRWSHCAYTGQQNYTAMSPPFALRLFSLTALAGLAAATIRTYDGNATLWTPSFYPGACGTIVHASDHAVALSANLFSTTLCGQIVAIENTDKGFGGEVTVGDLCDECAPTDIKITSGGYVSLAGGADKFPAEWVLGIFD</sequence>
<dbReference type="RefSeq" id="XP_037222713.1">
    <property type="nucleotide sequence ID" value="XM_037359828.1"/>
</dbReference>
<keyword evidence="2" id="KW-1185">Reference proteome</keyword>
<comment type="caution">
    <text evidence="1">The sequence shown here is derived from an EMBL/GenBank/DDBJ whole genome shotgun (WGS) entry which is preliminary data.</text>
</comment>
<reference evidence="1" key="1">
    <citation type="submission" date="2020-05" db="EMBL/GenBank/DDBJ databases">
        <title>Mycena genomes resolve the evolution of fungal bioluminescence.</title>
        <authorList>
            <person name="Tsai I.J."/>
        </authorList>
    </citation>
    <scope>NUCLEOTIDE SEQUENCE</scope>
    <source>
        <strain evidence="1">171206Taipei</strain>
    </source>
</reference>
<gene>
    <name evidence="1" type="ORF">MIND_00296600</name>
</gene>
<dbReference type="CDD" id="cd22191">
    <property type="entry name" value="DPBB_RlpA_EXP_N-like"/>
    <property type="match status" value="1"/>
</dbReference>
<dbReference type="SUPFAM" id="SSF50685">
    <property type="entry name" value="Barwin-like endoglucanases"/>
    <property type="match status" value="1"/>
</dbReference>
<dbReference type="EMBL" id="JACAZF010000003">
    <property type="protein sequence ID" value="KAF7309263.1"/>
    <property type="molecule type" value="Genomic_DNA"/>
</dbReference>
<name>A0A8H6T1H2_9AGAR</name>
<evidence type="ECO:0000313" key="2">
    <source>
        <dbReference type="Proteomes" id="UP000636479"/>
    </source>
</evidence>